<dbReference type="Proteomes" id="UP000609726">
    <property type="component" value="Unassembled WGS sequence"/>
</dbReference>
<reference evidence="1 2" key="1">
    <citation type="submission" date="2019-10" db="EMBL/GenBank/DDBJ databases">
        <title>Taxonomy of Antarctic Massilia spp.: description of Massilia rubra sp. nov., Massilia aquatica sp. nov., Massilia mucilaginosa sp. nov., Massilia frigida sp. nov. isolated from streams, lakes and regoliths.</title>
        <authorList>
            <person name="Holochova P."/>
            <person name="Sedlacek I."/>
            <person name="Kralova S."/>
            <person name="Maslanova I."/>
            <person name="Busse H.-J."/>
            <person name="Stankova E."/>
            <person name="Vrbovska V."/>
            <person name="Kovarovic V."/>
            <person name="Bartak M."/>
            <person name="Svec P."/>
            <person name="Pantucek R."/>
        </authorList>
    </citation>
    <scope>NUCLEOTIDE SEQUENCE [LARGE SCALE GENOMIC DNA]</scope>
    <source>
        <strain evidence="1 2">CCM 8733</strain>
    </source>
</reference>
<comment type="caution">
    <text evidence="1">The sequence shown here is derived from an EMBL/GenBank/DDBJ whole genome shotgun (WGS) entry which is preliminary data.</text>
</comment>
<organism evidence="1 2">
    <name type="scientific">Massilia mucilaginosa</name>
    <dbReference type="NCBI Taxonomy" id="2609282"/>
    <lineage>
        <taxon>Bacteria</taxon>
        <taxon>Pseudomonadati</taxon>
        <taxon>Pseudomonadota</taxon>
        <taxon>Betaproteobacteria</taxon>
        <taxon>Burkholderiales</taxon>
        <taxon>Oxalobacteraceae</taxon>
        <taxon>Telluria group</taxon>
        <taxon>Massilia</taxon>
    </lineage>
</organism>
<dbReference type="EMBL" id="WHJH01000003">
    <property type="protein sequence ID" value="NHZ88353.1"/>
    <property type="molecule type" value="Genomic_DNA"/>
</dbReference>
<accession>A0ABX0NND5</accession>
<proteinExistence type="predicted"/>
<dbReference type="RefSeq" id="WP_223164673.1">
    <property type="nucleotide sequence ID" value="NZ_WHJH01000003.1"/>
</dbReference>
<evidence type="ECO:0000313" key="1">
    <source>
        <dbReference type="EMBL" id="NHZ88353.1"/>
    </source>
</evidence>
<sequence length="185" mass="21158">MVAHGRRRAVANWQLTARLPEGVVQPVEAPMLPRDNPVKDFLISANEKFTAYEELRPDAVRILTVVWDDHVQEVLAALLNPMSGLLTENSFHKDPNGEAVRFPMVDAILLCRYQIQLHALMRDQPLIDNELPFGYHHYEFPPKALIQNPHGRRFPPELLHPLNATRIDDCLGAEYSPNIDIVMWV</sequence>
<name>A0ABX0NND5_9BURK</name>
<keyword evidence="2" id="KW-1185">Reference proteome</keyword>
<evidence type="ECO:0000313" key="2">
    <source>
        <dbReference type="Proteomes" id="UP000609726"/>
    </source>
</evidence>
<protein>
    <submittedName>
        <fullName evidence="1">Uncharacterized protein</fullName>
    </submittedName>
</protein>
<gene>
    <name evidence="1" type="ORF">F2P45_04825</name>
</gene>